<evidence type="ECO:0000256" key="4">
    <source>
        <dbReference type="ARBA" id="ARBA00023136"/>
    </source>
</evidence>
<dbReference type="InterPro" id="IPR049326">
    <property type="entry name" value="Rhodopsin_dom_fungi"/>
</dbReference>
<sequence>MAIFAVAARCHLRIKFMSRLVIEDWLMVLALALQITYQVGFNLMCDWGSGRPSNTLTSEQNYNINKWSWIFAPPGFLVSIIARVSIAILLVRIFGTKRWFKLYMTCFTTVQTAVGVASVIFLLAQCKPYEGLWNKAVIQYYWDKRIYQYTALALQFFFVISDITYVLFPIIIIWKLKMRTRRKVGLLVVMALSLVTMAAAVAKITVSLIPMTGSPLLVAPAVQYYTSIINFTSDCEQCLVIIMGCIPTLHLATRLQLPTVSKFRDSLLGLVSGHRSKTSVQEKHMQTGSRFTYGSAHKNRDDYHELQLTPRVRVSDEESYGSTREALGGHSRSYISSQIPRVHASRNFGENEIYRTDSSTVSHKPQRAHEEV</sequence>
<evidence type="ECO:0000313" key="9">
    <source>
        <dbReference type="EMBL" id="KAH6647941.1"/>
    </source>
</evidence>
<accession>A0A9P8RLB9</accession>
<evidence type="ECO:0000256" key="2">
    <source>
        <dbReference type="ARBA" id="ARBA00022692"/>
    </source>
</evidence>
<dbReference type="PANTHER" id="PTHR33048:SF155">
    <property type="entry name" value="INTEGRAL MEMBRANE PROTEIN"/>
    <property type="match status" value="1"/>
</dbReference>
<comment type="subcellular location">
    <subcellularLocation>
        <location evidence="1">Membrane</location>
        <topology evidence="1">Multi-pass membrane protein</topology>
    </subcellularLocation>
</comment>
<dbReference type="GeneID" id="70137857"/>
<evidence type="ECO:0000256" key="5">
    <source>
        <dbReference type="ARBA" id="ARBA00038359"/>
    </source>
</evidence>
<feature type="transmembrane region" description="Helical" evidence="7">
    <location>
        <begin position="152"/>
        <end position="174"/>
    </location>
</feature>
<feature type="transmembrane region" description="Helical" evidence="7">
    <location>
        <begin position="20"/>
        <end position="37"/>
    </location>
</feature>
<dbReference type="GO" id="GO:0016020">
    <property type="term" value="C:membrane"/>
    <property type="evidence" value="ECO:0007669"/>
    <property type="project" value="UniProtKB-SubCell"/>
</dbReference>
<gene>
    <name evidence="9" type="ORF">BKA67DRAFT_683195</name>
</gene>
<proteinExistence type="inferred from homology"/>
<evidence type="ECO:0000256" key="3">
    <source>
        <dbReference type="ARBA" id="ARBA00022989"/>
    </source>
</evidence>
<feature type="region of interest" description="Disordered" evidence="6">
    <location>
        <begin position="314"/>
        <end position="334"/>
    </location>
</feature>
<keyword evidence="10" id="KW-1185">Reference proteome</keyword>
<evidence type="ECO:0000313" key="10">
    <source>
        <dbReference type="Proteomes" id="UP000758603"/>
    </source>
</evidence>
<evidence type="ECO:0000256" key="6">
    <source>
        <dbReference type="SAM" id="MobiDB-lite"/>
    </source>
</evidence>
<keyword evidence="2 7" id="KW-0812">Transmembrane</keyword>
<feature type="transmembrane region" description="Helical" evidence="7">
    <location>
        <begin position="102"/>
        <end position="124"/>
    </location>
</feature>
<dbReference type="EMBL" id="JAGPXC010000008">
    <property type="protein sequence ID" value="KAH6647941.1"/>
    <property type="molecule type" value="Genomic_DNA"/>
</dbReference>
<feature type="region of interest" description="Disordered" evidence="6">
    <location>
        <begin position="346"/>
        <end position="372"/>
    </location>
</feature>
<dbReference type="Proteomes" id="UP000758603">
    <property type="component" value="Unassembled WGS sequence"/>
</dbReference>
<evidence type="ECO:0000256" key="7">
    <source>
        <dbReference type="SAM" id="Phobius"/>
    </source>
</evidence>
<evidence type="ECO:0000259" key="8">
    <source>
        <dbReference type="Pfam" id="PF20684"/>
    </source>
</evidence>
<name>A0A9P8RLB9_9PEZI</name>
<feature type="transmembrane region" description="Helical" evidence="7">
    <location>
        <begin position="67"/>
        <end position="90"/>
    </location>
</feature>
<evidence type="ECO:0000256" key="1">
    <source>
        <dbReference type="ARBA" id="ARBA00004141"/>
    </source>
</evidence>
<dbReference type="InterPro" id="IPR052337">
    <property type="entry name" value="SAT4-like"/>
</dbReference>
<dbReference type="OrthoDB" id="5429740at2759"/>
<comment type="similarity">
    <text evidence="5">Belongs to the SAT4 family.</text>
</comment>
<keyword evidence="3 7" id="KW-1133">Transmembrane helix</keyword>
<comment type="caution">
    <text evidence="9">The sequence shown here is derived from an EMBL/GenBank/DDBJ whole genome shotgun (WGS) entry which is preliminary data.</text>
</comment>
<feature type="transmembrane region" description="Helical" evidence="7">
    <location>
        <begin position="186"/>
        <end position="209"/>
    </location>
</feature>
<reference evidence="9" key="1">
    <citation type="journal article" date="2021" name="Nat. Commun.">
        <title>Genetic determinants of endophytism in the Arabidopsis root mycobiome.</title>
        <authorList>
            <person name="Mesny F."/>
            <person name="Miyauchi S."/>
            <person name="Thiergart T."/>
            <person name="Pickel B."/>
            <person name="Atanasova L."/>
            <person name="Karlsson M."/>
            <person name="Huettel B."/>
            <person name="Barry K.W."/>
            <person name="Haridas S."/>
            <person name="Chen C."/>
            <person name="Bauer D."/>
            <person name="Andreopoulos W."/>
            <person name="Pangilinan J."/>
            <person name="LaButti K."/>
            <person name="Riley R."/>
            <person name="Lipzen A."/>
            <person name="Clum A."/>
            <person name="Drula E."/>
            <person name="Henrissat B."/>
            <person name="Kohler A."/>
            <person name="Grigoriev I.V."/>
            <person name="Martin F.M."/>
            <person name="Hacquard S."/>
        </authorList>
    </citation>
    <scope>NUCLEOTIDE SEQUENCE</scope>
    <source>
        <strain evidence="9">MPI-SDFR-AT-0073</strain>
    </source>
</reference>
<dbReference type="AlphaFoldDB" id="A0A9P8RLB9"/>
<organism evidence="9 10">
    <name type="scientific">Truncatella angustata</name>
    <dbReference type="NCBI Taxonomy" id="152316"/>
    <lineage>
        <taxon>Eukaryota</taxon>
        <taxon>Fungi</taxon>
        <taxon>Dikarya</taxon>
        <taxon>Ascomycota</taxon>
        <taxon>Pezizomycotina</taxon>
        <taxon>Sordariomycetes</taxon>
        <taxon>Xylariomycetidae</taxon>
        <taxon>Amphisphaeriales</taxon>
        <taxon>Sporocadaceae</taxon>
        <taxon>Truncatella</taxon>
    </lineage>
</organism>
<keyword evidence="4 7" id="KW-0472">Membrane</keyword>
<dbReference type="Pfam" id="PF20684">
    <property type="entry name" value="Fung_rhodopsin"/>
    <property type="match status" value="1"/>
</dbReference>
<dbReference type="RefSeq" id="XP_045954453.1">
    <property type="nucleotide sequence ID" value="XM_046108966.1"/>
</dbReference>
<feature type="domain" description="Rhodopsin" evidence="8">
    <location>
        <begin position="8"/>
        <end position="250"/>
    </location>
</feature>
<protein>
    <recommendedName>
        <fullName evidence="8">Rhodopsin domain-containing protein</fullName>
    </recommendedName>
</protein>
<dbReference type="PANTHER" id="PTHR33048">
    <property type="entry name" value="PTH11-LIKE INTEGRAL MEMBRANE PROTEIN (AFU_ORTHOLOGUE AFUA_5G11245)"/>
    <property type="match status" value="1"/>
</dbReference>